<evidence type="ECO:0000256" key="12">
    <source>
        <dbReference type="ARBA" id="ARBA00032687"/>
    </source>
</evidence>
<reference evidence="15 16" key="1">
    <citation type="submission" date="2022-05" db="EMBL/GenBank/DDBJ databases">
        <authorList>
            <consortium name="Genoscope - CEA"/>
            <person name="William W."/>
        </authorList>
    </citation>
    <scope>NUCLEOTIDE SEQUENCE [LARGE SCALE GENOMIC DNA]</scope>
</reference>
<keyword evidence="9" id="KW-0446">Lipid-binding</keyword>
<evidence type="ECO:0000256" key="5">
    <source>
        <dbReference type="ARBA" id="ARBA00019863"/>
    </source>
</evidence>
<evidence type="ECO:0000259" key="14">
    <source>
        <dbReference type="Pfam" id="PF16026"/>
    </source>
</evidence>
<dbReference type="InterPro" id="IPR031981">
    <property type="entry name" value="MIEAP_C"/>
</dbReference>
<evidence type="ECO:0000256" key="1">
    <source>
        <dbReference type="ARBA" id="ARBA00004294"/>
    </source>
</evidence>
<organism evidence="15 16">
    <name type="scientific">Porites lobata</name>
    <dbReference type="NCBI Taxonomy" id="104759"/>
    <lineage>
        <taxon>Eukaryota</taxon>
        <taxon>Metazoa</taxon>
        <taxon>Cnidaria</taxon>
        <taxon>Anthozoa</taxon>
        <taxon>Hexacorallia</taxon>
        <taxon>Scleractinia</taxon>
        <taxon>Fungiina</taxon>
        <taxon>Poritidae</taxon>
        <taxon>Porites</taxon>
    </lineage>
</organism>
<evidence type="ECO:0000256" key="10">
    <source>
        <dbReference type="ARBA" id="ARBA00023128"/>
    </source>
</evidence>
<feature type="domain" description="Mitochondria-eating protein C-terminal" evidence="14">
    <location>
        <begin position="509"/>
        <end position="601"/>
    </location>
</feature>
<dbReference type="PANTHER" id="PTHR21771">
    <property type="entry name" value="MITOCHONDRIA-EATING PROTEIN-RELATED"/>
    <property type="match status" value="1"/>
</dbReference>
<keyword evidence="16" id="KW-1185">Reference proteome</keyword>
<sequence length="609" mass="72277">MYWLVLVTNQFNFAEIRAMADEQSMVAEDVIMQVPHIQFFKTIINACKENRELLPSLPEAIECLLESGSAKLIQVYQFEEYRRAKEEEIMAKDKRLEELTEYVKGIEENYRERERELLEVERGFAKREEDMARKEKEMNKTAKQLEESYRERERELQEVERGFAKREDIARKEKEMNKTEKQLEESYQKRESELQKVKEEISKREDEITKREKGIIEKKMKRDDVLQKMQRELQEARDEVAKREEEKIKKEKEIIATEKQREKDFEKMQRELQEAKDEVAKREVREKEILATEKKREEVISKLSDELKSSRMMMDSYKSRLAFLSERHVKQDQRRVENTLASNRQSDLEKDFSSFFDHDRLDACDKMLSIYHKEEDNFTYIYYPRLACIILETAYEQAKEARDAYFDSLKELTKRMLEFAPQMGTFVIGNRKSFMKSKSSGDPLKFTFKAFLMEEPSTFPKDAVDGMLLSLKESAECCNLDNLVEGLIDKVYMKWEKWCQKDKSCLFSPARQLLKGLDDYVKACLRLSWRIVTQVPPMRLEYQTAKFNTIIHTKRGYYDDFNGQVKTVSPAQETQEENIALYLWPALRDGGGRVIKAGEVVCVIQEEDK</sequence>
<dbReference type="InterPro" id="IPR026169">
    <property type="entry name" value="MIEAP"/>
</dbReference>
<keyword evidence="11" id="KW-0472">Membrane</keyword>
<evidence type="ECO:0000256" key="11">
    <source>
        <dbReference type="ARBA" id="ARBA00023136"/>
    </source>
</evidence>
<name>A0ABN8NFP2_9CNID</name>
<keyword evidence="6" id="KW-0963">Cytoplasm</keyword>
<protein>
    <recommendedName>
        <fullName evidence="5">Mitochondria-eating protein</fullName>
    </recommendedName>
    <alternativeName>
        <fullName evidence="12">Spermatogenesis-associated protein 18</fullName>
    </alternativeName>
</protein>
<feature type="region of interest" description="Disordered" evidence="13">
    <location>
        <begin position="170"/>
        <end position="216"/>
    </location>
</feature>
<keyword evidence="8" id="KW-0175">Coiled coil</keyword>
<evidence type="ECO:0000256" key="3">
    <source>
        <dbReference type="ARBA" id="ARBA00004496"/>
    </source>
</evidence>
<evidence type="ECO:0000256" key="6">
    <source>
        <dbReference type="ARBA" id="ARBA00022490"/>
    </source>
</evidence>
<evidence type="ECO:0000313" key="15">
    <source>
        <dbReference type="EMBL" id="CAH3046937.1"/>
    </source>
</evidence>
<evidence type="ECO:0000256" key="8">
    <source>
        <dbReference type="ARBA" id="ARBA00023054"/>
    </source>
</evidence>
<accession>A0ABN8NFP2</accession>
<comment type="caution">
    <text evidence="15">The sequence shown here is derived from an EMBL/GenBank/DDBJ whole genome shotgun (WGS) entry which is preliminary data.</text>
</comment>
<dbReference type="EMBL" id="CALNXK010000015">
    <property type="protein sequence ID" value="CAH3046937.1"/>
    <property type="molecule type" value="Genomic_DNA"/>
</dbReference>
<evidence type="ECO:0000256" key="9">
    <source>
        <dbReference type="ARBA" id="ARBA00023121"/>
    </source>
</evidence>
<evidence type="ECO:0000256" key="7">
    <source>
        <dbReference type="ARBA" id="ARBA00022787"/>
    </source>
</evidence>
<proteinExistence type="inferred from homology"/>
<keyword evidence="7" id="KW-1000">Mitochondrion outer membrane</keyword>
<comment type="subcellular location">
    <subcellularLocation>
        <location evidence="3">Cytoplasm</location>
    </subcellularLocation>
    <subcellularLocation>
        <location evidence="2">Mitochondrion matrix</location>
    </subcellularLocation>
    <subcellularLocation>
        <location evidence="1">Mitochondrion outer membrane</location>
    </subcellularLocation>
</comment>
<dbReference type="Pfam" id="PF16026">
    <property type="entry name" value="MIEAP"/>
    <property type="match status" value="1"/>
</dbReference>
<evidence type="ECO:0000256" key="13">
    <source>
        <dbReference type="SAM" id="MobiDB-lite"/>
    </source>
</evidence>
<dbReference type="Proteomes" id="UP001159405">
    <property type="component" value="Unassembled WGS sequence"/>
</dbReference>
<evidence type="ECO:0000256" key="2">
    <source>
        <dbReference type="ARBA" id="ARBA00004305"/>
    </source>
</evidence>
<evidence type="ECO:0000256" key="4">
    <source>
        <dbReference type="ARBA" id="ARBA00008233"/>
    </source>
</evidence>
<keyword evidence="10" id="KW-0496">Mitochondrion</keyword>
<evidence type="ECO:0000313" key="16">
    <source>
        <dbReference type="Proteomes" id="UP001159405"/>
    </source>
</evidence>
<comment type="similarity">
    <text evidence="4">Belongs to the MIEAP family.</text>
</comment>
<gene>
    <name evidence="15" type="ORF">PLOB_00009906</name>
</gene>